<dbReference type="Proteomes" id="UP000615234">
    <property type="component" value="Unassembled WGS sequence"/>
</dbReference>
<dbReference type="GO" id="GO:0016301">
    <property type="term" value="F:kinase activity"/>
    <property type="evidence" value="ECO:0007669"/>
    <property type="project" value="UniProtKB-KW"/>
</dbReference>
<dbReference type="PANTHER" id="PTHR43615:SF1">
    <property type="entry name" value="PPDK_N DOMAIN-CONTAINING PROTEIN"/>
    <property type="match status" value="1"/>
</dbReference>
<organism evidence="3 4">
    <name type="scientific">Coprococcus hominis</name>
    <name type="common">ex Liu et al. 2022</name>
    <dbReference type="NCBI Taxonomy" id="2763039"/>
    <lineage>
        <taxon>Bacteria</taxon>
        <taxon>Bacillati</taxon>
        <taxon>Bacillota</taxon>
        <taxon>Clostridia</taxon>
        <taxon>Lachnospirales</taxon>
        <taxon>Lachnospiraceae</taxon>
        <taxon>Coprococcus</taxon>
    </lineage>
</organism>
<dbReference type="RefSeq" id="WP_117808790.1">
    <property type="nucleotide sequence ID" value="NZ_JACOOX010000006.1"/>
</dbReference>
<dbReference type="Gene3D" id="3.30.1490.20">
    <property type="entry name" value="ATP-grasp fold, A domain"/>
    <property type="match status" value="1"/>
</dbReference>
<sequence length="802" mass="91519">MVLTKADTLDYLKNRITKSRIEDLMIVTGKMYGENRKQILADIQSQFKGQTIVVRSSCSNEDSSETSNAGHYDSILDVDADDRDAVCHAVETVFDSYKKDLPDIRNEQVLIQTQTKSIISSGVIFSREIKSGRLYYAISYDEDSTDAVTSGSGGKTIYIARTAESSSLPERWGVLVTAMRELEDIFPEYPLDVEFAVGADLIVTIFQVRPLAACIKKLENPSDYKEDRAKNDRIFGELINKIKQQYQKLSDLLYEKQAILSDMAFWNPAEIIGVNPHPLDFSLYREIITKAAWNQGLTTIGYRVVDGDLMYRVGNKPYISLRKSFLCLMPADLDEDMVKKLLAFYDRKILSDITAHDKIEFEVVFSNYDFTTEDRLQELLEYGFTKGEIQDLSGSLFRLTDHVICNFRQNRMQDIRSLNGLKVHRENIRNNWLMAAKDVNTSIRYFIELIESIKQYGTPKFARQARLAFISKALCRSLSAKGYFTSREIDDFMMSIYTVASEYDSDFQDFAEGRITRAAFDEKYGHLRSGTYDITCETYAEQDFDSSKASETAKKQRQRIERLKHTPLDPEKVEQALSDIGFDVDAKKFVEFLKDSMEEREYFKFEFTKSLSLAIDILINIGEMLNFSKEDMAYLTVDDIIAVYHKPETEIRRIWEQVITENRKAYTDASDLILPDVICNKQQLEYIEMVEARPNFITSEIVTGAVVVLEDEESKRDDAGAVDVADKIVVIPKADPGYDWIFAKGIRGFITKYGGVASHMAIRCAEFNIPAAIGCGDVIYNYVTGLDKLTLDCKNGKILKEE</sequence>
<dbReference type="Gene3D" id="3.50.30.10">
    <property type="entry name" value="Phosphohistidine domain"/>
    <property type="match status" value="1"/>
</dbReference>
<dbReference type="SUPFAM" id="SSF52009">
    <property type="entry name" value="Phosphohistidine domain"/>
    <property type="match status" value="1"/>
</dbReference>
<dbReference type="PANTHER" id="PTHR43615">
    <property type="entry name" value="PHOSPHOENOLPYRUVATE SYNTHASE-RELATED"/>
    <property type="match status" value="1"/>
</dbReference>
<evidence type="ECO:0000259" key="2">
    <source>
        <dbReference type="Pfam" id="PF01326"/>
    </source>
</evidence>
<keyword evidence="3" id="KW-0418">Kinase</keyword>
<dbReference type="InterPro" id="IPR051549">
    <property type="entry name" value="PEP_Utilizing_Enz"/>
</dbReference>
<dbReference type="Pfam" id="PF01326">
    <property type="entry name" value="PPDK_N"/>
    <property type="match status" value="1"/>
</dbReference>
<feature type="domain" description="PEP-utilising enzyme mobile" evidence="1">
    <location>
        <begin position="726"/>
        <end position="796"/>
    </location>
</feature>
<accession>A0A8I0AQB3</accession>
<dbReference type="InterPro" id="IPR002192">
    <property type="entry name" value="PPDK_AMP/ATP-bd"/>
</dbReference>
<reference evidence="3 4" key="1">
    <citation type="submission" date="2020-08" db="EMBL/GenBank/DDBJ databases">
        <title>Genome public.</title>
        <authorList>
            <person name="Liu C."/>
            <person name="Sun Q."/>
        </authorList>
    </citation>
    <scope>NUCLEOTIDE SEQUENCE [LARGE SCALE GENOMIC DNA]</scope>
    <source>
        <strain evidence="3 4">NSJ-10</strain>
    </source>
</reference>
<feature type="domain" description="Pyruvate phosphate dikinase AMP/ATP-binding" evidence="2">
    <location>
        <begin position="38"/>
        <end position="98"/>
    </location>
</feature>
<gene>
    <name evidence="3" type="ORF">H8S09_11220</name>
</gene>
<keyword evidence="4" id="KW-1185">Reference proteome</keyword>
<dbReference type="InterPro" id="IPR008279">
    <property type="entry name" value="PEP-util_enz_mobile_dom"/>
</dbReference>
<dbReference type="Pfam" id="PF00391">
    <property type="entry name" value="PEP-utilizers"/>
    <property type="match status" value="1"/>
</dbReference>
<dbReference type="GO" id="GO:0005524">
    <property type="term" value="F:ATP binding"/>
    <property type="evidence" value="ECO:0007669"/>
    <property type="project" value="InterPro"/>
</dbReference>
<evidence type="ECO:0000259" key="1">
    <source>
        <dbReference type="Pfam" id="PF00391"/>
    </source>
</evidence>
<comment type="caution">
    <text evidence="3">The sequence shown here is derived from an EMBL/GenBank/DDBJ whole genome shotgun (WGS) entry which is preliminary data.</text>
</comment>
<keyword evidence="3" id="KW-0670">Pyruvate</keyword>
<dbReference type="SUPFAM" id="SSF56059">
    <property type="entry name" value="Glutathione synthetase ATP-binding domain-like"/>
    <property type="match status" value="1"/>
</dbReference>
<name>A0A8I0AQB3_9FIRM</name>
<dbReference type="NCBIfam" id="NF004508">
    <property type="entry name" value="PRK05849.1"/>
    <property type="match status" value="1"/>
</dbReference>
<dbReference type="InterPro" id="IPR036637">
    <property type="entry name" value="Phosphohistidine_dom_sf"/>
</dbReference>
<evidence type="ECO:0000313" key="4">
    <source>
        <dbReference type="Proteomes" id="UP000615234"/>
    </source>
</evidence>
<dbReference type="AlphaFoldDB" id="A0A8I0AQB3"/>
<keyword evidence="3" id="KW-0808">Transferase</keyword>
<dbReference type="EMBL" id="JACOOX010000006">
    <property type="protein sequence ID" value="MBC5663439.1"/>
    <property type="molecule type" value="Genomic_DNA"/>
</dbReference>
<proteinExistence type="predicted"/>
<evidence type="ECO:0000313" key="3">
    <source>
        <dbReference type="EMBL" id="MBC5663439.1"/>
    </source>
</evidence>
<protein>
    <submittedName>
        <fullName evidence="3">Phosphoenolpyruvate-protein kinase (PTS EI subunit in bacteria)</fullName>
    </submittedName>
</protein>
<dbReference type="InterPro" id="IPR013815">
    <property type="entry name" value="ATP_grasp_subdomain_1"/>
</dbReference>